<dbReference type="Proteomes" id="UP001465668">
    <property type="component" value="Unassembled WGS sequence"/>
</dbReference>
<accession>A0ABR2XGR3</accession>
<protein>
    <submittedName>
        <fullName evidence="2">Uncharacterized protein</fullName>
    </submittedName>
</protein>
<gene>
    <name evidence="2" type="ORF">SCAR479_10329</name>
</gene>
<comment type="caution">
    <text evidence="2">The sequence shown here is derived from an EMBL/GenBank/DDBJ whole genome shotgun (WGS) entry which is preliminary data.</text>
</comment>
<evidence type="ECO:0000313" key="3">
    <source>
        <dbReference type="Proteomes" id="UP001465668"/>
    </source>
</evidence>
<feature type="region of interest" description="Disordered" evidence="1">
    <location>
        <begin position="181"/>
        <end position="206"/>
    </location>
</feature>
<proteinExistence type="predicted"/>
<feature type="compositionally biased region" description="Low complexity" evidence="1">
    <location>
        <begin position="195"/>
        <end position="206"/>
    </location>
</feature>
<keyword evidence="3" id="KW-1185">Reference proteome</keyword>
<sequence length="206" mass="23279">MQRSQFKYHEGPGPVHRPIPRRPFKLSFVFGEEQEDFLEPAGDRNISDGFTIARCISSWLPDSLPDLVDILIDIMGVAICEETLKPGYTRYRWACRCGTLRYHDQPPTSADVVDVEGQKQKSDRVTVEASTVLGRLGNYFDCASSHLLKHRDQVPSTSKNADPKDIPIHLLLCIDKGERRQSSFKVKSQNRARTKTSSNTSESNTQ</sequence>
<organism evidence="2 3">
    <name type="scientific">Seiridium cardinale</name>
    <dbReference type="NCBI Taxonomy" id="138064"/>
    <lineage>
        <taxon>Eukaryota</taxon>
        <taxon>Fungi</taxon>
        <taxon>Dikarya</taxon>
        <taxon>Ascomycota</taxon>
        <taxon>Pezizomycotina</taxon>
        <taxon>Sordariomycetes</taxon>
        <taxon>Xylariomycetidae</taxon>
        <taxon>Amphisphaeriales</taxon>
        <taxon>Sporocadaceae</taxon>
        <taxon>Seiridium</taxon>
    </lineage>
</organism>
<evidence type="ECO:0000313" key="2">
    <source>
        <dbReference type="EMBL" id="KAK9772999.1"/>
    </source>
</evidence>
<reference evidence="2 3" key="1">
    <citation type="submission" date="2024-02" db="EMBL/GenBank/DDBJ databases">
        <title>First draft genome assembly of two strains of Seiridium cardinale.</title>
        <authorList>
            <person name="Emiliani G."/>
            <person name="Scali E."/>
        </authorList>
    </citation>
    <scope>NUCLEOTIDE SEQUENCE [LARGE SCALE GENOMIC DNA]</scope>
    <source>
        <strain evidence="2 3">BM-138-000479</strain>
    </source>
</reference>
<name>A0ABR2XGR3_9PEZI</name>
<evidence type="ECO:0000256" key="1">
    <source>
        <dbReference type="SAM" id="MobiDB-lite"/>
    </source>
</evidence>
<dbReference type="EMBL" id="JARVKM010000055">
    <property type="protein sequence ID" value="KAK9772999.1"/>
    <property type="molecule type" value="Genomic_DNA"/>
</dbReference>